<evidence type="ECO:0000313" key="3">
    <source>
        <dbReference type="Proteomes" id="UP001231370"/>
    </source>
</evidence>
<evidence type="ECO:0000313" key="2">
    <source>
        <dbReference type="EMBL" id="MDJ1177599.1"/>
    </source>
</evidence>
<keyword evidence="1" id="KW-0812">Transmembrane</keyword>
<dbReference type="Proteomes" id="UP001231370">
    <property type="component" value="Unassembled WGS sequence"/>
</dbReference>
<accession>A0ABT7BEI6</accession>
<feature type="transmembrane region" description="Helical" evidence="1">
    <location>
        <begin position="27"/>
        <end position="49"/>
    </location>
</feature>
<sequence length="214" mass="23554">MTNAQSPVYQGQFGSFTITPKDRQGVIIYRGGLTVAAVCMAIATTVTLWPNHNPETLSWLTPLYFLFCLALGVSLLTIHIYMALLHRLLQLFLIVGTISGLVLTFNSAQPLALTVYTQPLTLFGIGFTFAALTGIYFKEGFCFHRLETKLLTPLVPILLLGVLFGTLPVQAQEIMLATWSILFLIFAGRKLIQPIPPDIGDKSVFEYLKNGNGS</sequence>
<dbReference type="Pfam" id="PF10063">
    <property type="entry name" value="DUF2301"/>
    <property type="match status" value="1"/>
</dbReference>
<keyword evidence="1" id="KW-1133">Transmembrane helix</keyword>
<reference evidence="2 3" key="1">
    <citation type="submission" date="2023-01" db="EMBL/GenBank/DDBJ databases">
        <title>Novel diversity within Roseofilum (Cyanobacteria; Desertifilaceae) from marine benthic mats with descriptions of four novel species.</title>
        <authorList>
            <person name="Wang Y."/>
            <person name="Berthold D.E."/>
            <person name="Hu J."/>
            <person name="Lefler F.W."/>
            <person name="Laughinghouse H.D. IV."/>
        </authorList>
    </citation>
    <scope>NUCLEOTIDE SEQUENCE [LARGE SCALE GENOMIC DNA]</scope>
    <source>
        <strain evidence="2 3">BLCC-M91</strain>
    </source>
</reference>
<gene>
    <name evidence="2" type="ORF">PJF56_01860</name>
</gene>
<dbReference type="InterPro" id="IPR019275">
    <property type="entry name" value="DUF2301"/>
</dbReference>
<dbReference type="EMBL" id="JAQPOK010000012">
    <property type="protein sequence ID" value="MDJ1177599.1"/>
    <property type="molecule type" value="Genomic_DNA"/>
</dbReference>
<dbReference type="PANTHER" id="PTHR36716:SF2">
    <property type="entry name" value="F3H9.20 PROTEIN"/>
    <property type="match status" value="1"/>
</dbReference>
<evidence type="ECO:0000256" key="1">
    <source>
        <dbReference type="SAM" id="Phobius"/>
    </source>
</evidence>
<protein>
    <submittedName>
        <fullName evidence="2">DUF2301 domain-containing membrane protein</fullName>
    </submittedName>
</protein>
<name>A0ABT7BEI6_9CYAN</name>
<feature type="transmembrane region" description="Helical" evidence="1">
    <location>
        <begin position="88"/>
        <end position="108"/>
    </location>
</feature>
<comment type="caution">
    <text evidence="2">The sequence shown here is derived from an EMBL/GenBank/DDBJ whole genome shotgun (WGS) entry which is preliminary data.</text>
</comment>
<keyword evidence="3" id="KW-1185">Reference proteome</keyword>
<dbReference type="PANTHER" id="PTHR36716">
    <property type="entry name" value="F3H9.20 PROTEIN"/>
    <property type="match status" value="1"/>
</dbReference>
<dbReference type="RefSeq" id="WP_283760929.1">
    <property type="nucleotide sequence ID" value="NZ_JAQPOK010000012.1"/>
</dbReference>
<feature type="transmembrane region" description="Helical" evidence="1">
    <location>
        <begin position="61"/>
        <end position="81"/>
    </location>
</feature>
<proteinExistence type="predicted"/>
<keyword evidence="1" id="KW-0472">Membrane</keyword>
<feature type="transmembrane region" description="Helical" evidence="1">
    <location>
        <begin position="120"/>
        <end position="138"/>
    </location>
</feature>
<organism evidence="2 3">
    <name type="scientific">Roseofilum halophilum BLCC-M91</name>
    <dbReference type="NCBI Taxonomy" id="3022259"/>
    <lineage>
        <taxon>Bacteria</taxon>
        <taxon>Bacillati</taxon>
        <taxon>Cyanobacteriota</taxon>
        <taxon>Cyanophyceae</taxon>
        <taxon>Desertifilales</taxon>
        <taxon>Desertifilaceae</taxon>
        <taxon>Roseofilum</taxon>
        <taxon>Roseofilum halophilum</taxon>
    </lineage>
</organism>
<feature type="transmembrane region" description="Helical" evidence="1">
    <location>
        <begin position="150"/>
        <end position="168"/>
    </location>
</feature>